<dbReference type="Pfam" id="PF16990">
    <property type="entry name" value="CBM_35"/>
    <property type="match status" value="1"/>
</dbReference>
<dbReference type="EMBL" id="CP090978">
    <property type="protein sequence ID" value="UJF35193.1"/>
    <property type="molecule type" value="Genomic_DNA"/>
</dbReference>
<dbReference type="RefSeq" id="WP_235121763.1">
    <property type="nucleotide sequence ID" value="NZ_CP090978.1"/>
</dbReference>
<dbReference type="PANTHER" id="PTHR43817:SF1">
    <property type="entry name" value="HYDROLASE, FAMILY 43, PUTATIVE (AFU_ORTHOLOGUE AFUA_3G01660)-RELATED"/>
    <property type="match status" value="1"/>
</dbReference>
<dbReference type="SUPFAM" id="SSF63446">
    <property type="entry name" value="Type I dockerin domain"/>
    <property type="match status" value="1"/>
</dbReference>
<dbReference type="Gene3D" id="2.60.40.680">
    <property type="match status" value="1"/>
</dbReference>
<dbReference type="PANTHER" id="PTHR43817">
    <property type="entry name" value="GLYCOSYL HYDROLASE"/>
    <property type="match status" value="1"/>
</dbReference>
<feature type="domain" description="CBM6" evidence="5">
    <location>
        <begin position="770"/>
        <end position="906"/>
    </location>
</feature>
<dbReference type="SUPFAM" id="SSF49373">
    <property type="entry name" value="Invasin/intimin cell-adhesion fragments"/>
    <property type="match status" value="1"/>
</dbReference>
<dbReference type="SUPFAM" id="SSF49384">
    <property type="entry name" value="Carbohydrate-binding domain"/>
    <property type="match status" value="1"/>
</dbReference>
<dbReference type="SMART" id="SM00635">
    <property type="entry name" value="BID_2"/>
    <property type="match status" value="2"/>
</dbReference>
<dbReference type="Gene3D" id="2.60.40.1080">
    <property type="match status" value="2"/>
</dbReference>
<dbReference type="Pfam" id="PF07554">
    <property type="entry name" value="FIVAR"/>
    <property type="match status" value="1"/>
</dbReference>
<dbReference type="InterPro" id="IPR008965">
    <property type="entry name" value="CBM2/CBM3_carb-bd_dom_sf"/>
</dbReference>
<dbReference type="Gene3D" id="1.20.1270.90">
    <property type="entry name" value="AF1782-like"/>
    <property type="match status" value="1"/>
</dbReference>
<dbReference type="InterPro" id="IPR025883">
    <property type="entry name" value="Cadherin-like_domain"/>
</dbReference>
<dbReference type="InterPro" id="IPR002105">
    <property type="entry name" value="Dockerin_1_rpt"/>
</dbReference>
<dbReference type="Pfam" id="PF02368">
    <property type="entry name" value="Big_2"/>
    <property type="match status" value="1"/>
</dbReference>
<dbReference type="InterPro" id="IPR016134">
    <property type="entry name" value="Dockerin_dom"/>
</dbReference>
<dbReference type="Gene3D" id="1.10.1330.10">
    <property type="entry name" value="Dockerin domain"/>
    <property type="match status" value="1"/>
</dbReference>
<keyword evidence="2" id="KW-0732">Signal</keyword>
<evidence type="ECO:0000256" key="2">
    <source>
        <dbReference type="ARBA" id="ARBA00022729"/>
    </source>
</evidence>
<evidence type="ECO:0000259" key="5">
    <source>
        <dbReference type="PROSITE" id="PS51175"/>
    </source>
</evidence>
<evidence type="ECO:0000256" key="1">
    <source>
        <dbReference type="ARBA" id="ARBA00009865"/>
    </source>
</evidence>
<dbReference type="SUPFAM" id="SSF75005">
    <property type="entry name" value="Arabinanase/levansucrase/invertase"/>
    <property type="match status" value="1"/>
</dbReference>
<evidence type="ECO:0000313" key="7">
    <source>
        <dbReference type="EMBL" id="UJF35193.1"/>
    </source>
</evidence>
<dbReference type="InterPro" id="IPR003343">
    <property type="entry name" value="Big_2"/>
</dbReference>
<dbReference type="PROSITE" id="PS00018">
    <property type="entry name" value="EF_HAND_1"/>
    <property type="match status" value="2"/>
</dbReference>
<keyword evidence="3" id="KW-0378">Hydrolase</keyword>
<name>A0ABY3SMR9_9BACL</name>
<organism evidence="7 8">
    <name type="scientific">Paenibacillus hexagrammi</name>
    <dbReference type="NCBI Taxonomy" id="2908839"/>
    <lineage>
        <taxon>Bacteria</taxon>
        <taxon>Bacillati</taxon>
        <taxon>Bacillota</taxon>
        <taxon>Bacilli</taxon>
        <taxon>Bacillales</taxon>
        <taxon>Paenibacillaceae</taxon>
        <taxon>Paenibacillus</taxon>
    </lineage>
</organism>
<dbReference type="CDD" id="cd14256">
    <property type="entry name" value="Dockerin_I"/>
    <property type="match status" value="1"/>
</dbReference>
<evidence type="ECO:0000313" key="8">
    <source>
        <dbReference type="Proteomes" id="UP001649230"/>
    </source>
</evidence>
<dbReference type="InterPro" id="IPR023296">
    <property type="entry name" value="Glyco_hydro_beta-prop_sf"/>
</dbReference>
<proteinExistence type="inferred from homology"/>
<dbReference type="InterPro" id="IPR018247">
    <property type="entry name" value="EF_Hand_1_Ca_BS"/>
</dbReference>
<dbReference type="SUPFAM" id="SSF49785">
    <property type="entry name" value="Galactose-binding domain-like"/>
    <property type="match status" value="1"/>
</dbReference>
<dbReference type="Pfam" id="PF04616">
    <property type="entry name" value="Glyco_hydro_43"/>
    <property type="match status" value="1"/>
</dbReference>
<dbReference type="Gene3D" id="2.115.10.20">
    <property type="entry name" value="Glycosyl hydrolase domain, family 43"/>
    <property type="match status" value="1"/>
</dbReference>
<keyword evidence="4" id="KW-0326">Glycosidase</keyword>
<comment type="similarity">
    <text evidence="1">Belongs to the glycosyl hydrolase 43 family.</text>
</comment>
<dbReference type="Pfam" id="PF00404">
    <property type="entry name" value="Dockerin_1"/>
    <property type="match status" value="1"/>
</dbReference>
<gene>
    <name evidence="7" type="ORF">L0M14_08745</name>
</gene>
<evidence type="ECO:0000256" key="3">
    <source>
        <dbReference type="ARBA" id="ARBA00022801"/>
    </source>
</evidence>
<dbReference type="PROSITE" id="PS51766">
    <property type="entry name" value="DOCKERIN"/>
    <property type="match status" value="1"/>
</dbReference>
<dbReference type="InterPro" id="IPR005084">
    <property type="entry name" value="CBM6"/>
</dbReference>
<dbReference type="CDD" id="cd08547">
    <property type="entry name" value="Type_II_cohesin"/>
    <property type="match status" value="1"/>
</dbReference>
<reference evidence="7 8" key="1">
    <citation type="journal article" date="2024" name="Int. J. Syst. Evol. Microbiol.">
        <title>Paenibacillus hexagrammi sp. nov., a novel bacterium isolated from the gut content of Hexagrammos agrammus.</title>
        <authorList>
            <person name="Jung H.K."/>
            <person name="Kim D.G."/>
            <person name="Zin H."/>
            <person name="Park J."/>
            <person name="Jung H."/>
            <person name="Kim Y.O."/>
            <person name="Kong H.J."/>
            <person name="Kim J.W."/>
            <person name="Kim Y.S."/>
        </authorList>
    </citation>
    <scope>NUCLEOTIDE SEQUENCE [LARGE SCALE GENOMIC DNA]</scope>
    <source>
        <strain evidence="7 8">YPD9-1</strain>
    </source>
</reference>
<sequence length="1275" mass="135185">MSRGKAIMRRISTVLLVMMLSISMLSISGSFLQVVHAAQAPVLDSLSLSGITLSPAFDPNTTSYTATVDYSLNSTTVTAGTSSSGITVNPADLGTKSLVPGKNKLTVSLTDGTSTLNTYTITIDKFVRLDERDPNITYSAISGNWTLTNGQGDYNATLSAHNVAGNYTEYTGFFSRVILGTRMGPGAGIADVYLDGTFVKEVDLYKSSVTYKLTMYDSGNITPGQHTIRMVATGNKNSKATSAYANFDYIDYMPSVSSIQVSSQSGVSMIHTKEGSLQLEANVFPADAAVERLVNWKVYDGAGSDKVSPSTRATISPTGLLTAKDDGTVTVLAAAKDGSEVVSNEFTVQISGQNGAGVIPVSSISVSSGDAESIIPSKGGTLQMVADVSPSDATDASVNWSVTNGTGSATIDANGLLTAVSKGTVTVKAVSKDGSGVGSNEYTVAIAYPQTTFNNPIKINRGGDPYVLMADDGYYYMIVTEGAGKNNRITLRRSQSMAGISYGEQKVVFTMPAAENDVWAGEINQLGGKWYIYYNSTRSGDTGRRMHVLECADTDPMTGTWTYKGQVSDAANENAIDGDVFEVNGDLYMLWSGKYDATRTPSDIQRIYIAHMSNPWTIDSARVMISEPTEEWERRGQPVDEGPIALIRNGKVYVTFSGSFYQTNYYCLGLLTANQNDDLLNPASWIKTGPVFTGSIADGVVSTGHNGFFPSVDGTEDWFVYHSVSSLNQVPNERDVRMQKITWDGDVPNFGVPVSNTTELPLPSGEAASDKYEAENATLLGSTMFTSSNPDDYDGFTGIGYVNYQHAAGDSVTFQVVATATGTYPISFRYSNGAVDSKVMKLTVNDTVVDDGIAFPTTSNGNDAKGVPYINYSLVGKDVTLHRGANTITLESNGSSGLRLDSLIVPELGGGEVVSAQEVANGIASIAAPDNNAAALTLPAVPEGFTVTIKSSSNPAVIQTNGTIIPPDEETTVNLILEITRTADGSTAETGVIPVLVSASAKGPQASLTGMDSVIAGNSFDMTYELNNVTGRVYAQDLTVIFDPEKVEFVSAESIKDGFIIVDKKETKGELRIIAAGMGEGAIPLGGLMKLHWKAKPLTESSTTSIGITSIVIADELGAETQVDDTSHDIAIMFVDKTALHARISEAEQIHDAAVEGSNAGQYPSGSKASLQTAIDSAVAVAVNPAATEDEVQAAEEQLNEALQAFNDSVITRTPGDQNQDGRVSVGDLALAAKYYGKTANDADWEQCKFADLNDDGKIDITDLAMLARMILNWS</sequence>
<dbReference type="Pfam" id="PF12733">
    <property type="entry name" value="Cadherin-like"/>
    <property type="match status" value="1"/>
</dbReference>
<dbReference type="PROSITE" id="PS51175">
    <property type="entry name" value="CBM6"/>
    <property type="match status" value="1"/>
</dbReference>
<dbReference type="InterPro" id="IPR036439">
    <property type="entry name" value="Dockerin_dom_sf"/>
</dbReference>
<dbReference type="InterPro" id="IPR008979">
    <property type="entry name" value="Galactose-bd-like_sf"/>
</dbReference>
<feature type="domain" description="Dockerin" evidence="6">
    <location>
        <begin position="1211"/>
        <end position="1275"/>
    </location>
</feature>
<keyword evidence="8" id="KW-1185">Reference proteome</keyword>
<evidence type="ECO:0000259" key="6">
    <source>
        <dbReference type="PROSITE" id="PS51766"/>
    </source>
</evidence>
<dbReference type="Gene3D" id="2.60.120.260">
    <property type="entry name" value="Galactose-binding domain-like"/>
    <property type="match status" value="2"/>
</dbReference>
<evidence type="ECO:0000256" key="4">
    <source>
        <dbReference type="ARBA" id="ARBA00023295"/>
    </source>
</evidence>
<dbReference type="CDD" id="cd18820">
    <property type="entry name" value="GH43_LbAraf43-like"/>
    <property type="match status" value="1"/>
</dbReference>
<protein>
    <submittedName>
        <fullName evidence="7">Family 43 glycosylhydrolase</fullName>
    </submittedName>
</protein>
<dbReference type="InterPro" id="IPR008964">
    <property type="entry name" value="Invasin/intimin_cell_adhesion"/>
</dbReference>
<dbReference type="InterPro" id="IPR006710">
    <property type="entry name" value="Glyco_hydro_43"/>
</dbReference>
<dbReference type="Proteomes" id="UP001649230">
    <property type="component" value="Chromosome"/>
</dbReference>
<accession>A0ABY3SMR9</accession>